<protein>
    <recommendedName>
        <fullName evidence="5">Secretin/TonB short N-terminal domain-containing protein</fullName>
    </recommendedName>
</protein>
<feature type="region of interest" description="Disordered" evidence="1">
    <location>
        <begin position="148"/>
        <end position="275"/>
    </location>
</feature>
<gene>
    <name evidence="3" type="ORF">SAMN05443244_3766</name>
</gene>
<dbReference type="EMBL" id="FNSD01000001">
    <property type="protein sequence ID" value="SEC56227.1"/>
    <property type="molecule type" value="Genomic_DNA"/>
</dbReference>
<dbReference type="RefSeq" id="WP_139285254.1">
    <property type="nucleotide sequence ID" value="NZ_FNSD01000001.1"/>
</dbReference>
<evidence type="ECO:0000256" key="1">
    <source>
        <dbReference type="SAM" id="MobiDB-lite"/>
    </source>
</evidence>
<feature type="signal peptide" evidence="2">
    <location>
        <begin position="1"/>
        <end position="31"/>
    </location>
</feature>
<keyword evidence="2" id="KW-0732">Signal</keyword>
<dbReference type="Proteomes" id="UP000182409">
    <property type="component" value="Unassembled WGS sequence"/>
</dbReference>
<evidence type="ECO:0000313" key="4">
    <source>
        <dbReference type="Proteomes" id="UP000182409"/>
    </source>
</evidence>
<feature type="region of interest" description="Disordered" evidence="1">
    <location>
        <begin position="35"/>
        <end position="69"/>
    </location>
</feature>
<feature type="compositionally biased region" description="Polar residues" evidence="1">
    <location>
        <begin position="227"/>
        <end position="254"/>
    </location>
</feature>
<proteinExistence type="predicted"/>
<evidence type="ECO:0008006" key="5">
    <source>
        <dbReference type="Google" id="ProtNLM"/>
    </source>
</evidence>
<name>A0A1H4TIL1_9BACT</name>
<feature type="compositionally biased region" description="Polar residues" evidence="1">
    <location>
        <begin position="57"/>
        <end position="69"/>
    </location>
</feature>
<evidence type="ECO:0000256" key="2">
    <source>
        <dbReference type="SAM" id="SignalP"/>
    </source>
</evidence>
<feature type="compositionally biased region" description="Polar residues" evidence="1">
    <location>
        <begin position="149"/>
        <end position="161"/>
    </location>
</feature>
<organism evidence="3 4">
    <name type="scientific">Terriglobus roseus</name>
    <dbReference type="NCBI Taxonomy" id="392734"/>
    <lineage>
        <taxon>Bacteria</taxon>
        <taxon>Pseudomonadati</taxon>
        <taxon>Acidobacteriota</taxon>
        <taxon>Terriglobia</taxon>
        <taxon>Terriglobales</taxon>
        <taxon>Acidobacteriaceae</taxon>
        <taxon>Terriglobus</taxon>
    </lineage>
</organism>
<dbReference type="AlphaFoldDB" id="A0A1H4TIL1"/>
<accession>A0A1H4TIL1</accession>
<feature type="chain" id="PRO_5010374277" description="Secretin/TonB short N-terminal domain-containing protein" evidence="2">
    <location>
        <begin position="32"/>
        <end position="275"/>
    </location>
</feature>
<dbReference type="OrthoDB" id="123205at2"/>
<reference evidence="3 4" key="1">
    <citation type="submission" date="2016-10" db="EMBL/GenBank/DDBJ databases">
        <authorList>
            <person name="de Groot N.N."/>
        </authorList>
    </citation>
    <scope>NUCLEOTIDE SEQUENCE [LARGE SCALE GENOMIC DNA]</scope>
    <source>
        <strain evidence="3 4">AB35.6</strain>
    </source>
</reference>
<sequence>MTQRDKLIGQSFRLAAIAASLVGASPLTAQAKPSAAIPATAPTQSVSDLPSAHPAATGSSPRGESHISWNGSSLTVDAAGDALPEILQQIARETGMKITGGVPDERVFGNYGPGSVQTVMGQLFDGLSINMMLINGSETSPKELVLTARTGSASPPQVRQVTNDDDRFRRRSNPVMPASLPTSRSFGPQGPRGATPSGPGGPPSDGDGSGGPGYPPPMPAGSASSDNSTPATGTTSDSTSTPAAGTDQQQSPNGARTPEQIFEELRKRQQAAPTQ</sequence>
<evidence type="ECO:0000313" key="3">
    <source>
        <dbReference type="EMBL" id="SEC56227.1"/>
    </source>
</evidence>